<evidence type="ECO:0000256" key="2">
    <source>
        <dbReference type="ARBA" id="ARBA00022473"/>
    </source>
</evidence>
<keyword evidence="7" id="KW-1015">Disulfide bond</keyword>
<keyword evidence="6" id="KW-0524">Neurogenesis</keyword>
<comment type="caution">
    <text evidence="12">The sequence shown here is derived from an EMBL/GenBank/DDBJ whole genome shotgun (WGS) entry which is preliminary data.</text>
</comment>
<feature type="domain" description="Sema" evidence="11">
    <location>
        <begin position="1"/>
        <end position="457"/>
    </location>
</feature>
<evidence type="ECO:0000256" key="7">
    <source>
        <dbReference type="ARBA" id="ARBA00023157"/>
    </source>
</evidence>
<keyword evidence="13" id="KW-1185">Reference proteome</keyword>
<evidence type="ECO:0000256" key="10">
    <source>
        <dbReference type="PROSITE-ProRule" id="PRU00352"/>
    </source>
</evidence>
<dbReference type="GO" id="GO:0071526">
    <property type="term" value="P:semaphorin-plexin signaling pathway"/>
    <property type="evidence" value="ECO:0007669"/>
    <property type="project" value="TreeGrafter"/>
</dbReference>
<dbReference type="Pfam" id="PF01403">
    <property type="entry name" value="Sema"/>
    <property type="match status" value="2"/>
</dbReference>
<evidence type="ECO:0000256" key="8">
    <source>
        <dbReference type="ARBA" id="ARBA00023180"/>
    </source>
</evidence>
<dbReference type="InterPro" id="IPR001627">
    <property type="entry name" value="Semap_dom"/>
</dbReference>
<dbReference type="Gene3D" id="2.130.10.10">
    <property type="entry name" value="YVTN repeat-like/Quinoprotein amine dehydrogenase"/>
    <property type="match status" value="2"/>
</dbReference>
<dbReference type="GO" id="GO:0045499">
    <property type="term" value="F:chemorepellent activity"/>
    <property type="evidence" value="ECO:0007669"/>
    <property type="project" value="TreeGrafter"/>
</dbReference>
<keyword evidence="8" id="KW-0325">Glycoprotein</keyword>
<keyword evidence="3" id="KW-0964">Secreted</keyword>
<evidence type="ECO:0000256" key="4">
    <source>
        <dbReference type="ARBA" id="ARBA00022729"/>
    </source>
</evidence>
<name>A0AAV6TZ70_9ARAC</name>
<dbReference type="PANTHER" id="PTHR11036">
    <property type="entry name" value="SEMAPHORIN"/>
    <property type="match status" value="1"/>
</dbReference>
<sequence>MTGNGCPVSGSQNVANCVSKGKSERYDCRNHIRVIQPIGDGSKLYLCGTNAHNPRDLVIYGNLSHLAPGEKFPGIGDGIAKCPFDPDDNATAVWVEHGNPGGLPGLYSGTVAEFTKADTVIFRTNLYNLTTGKSVHPFKRTIKYDSKWLDKPHFVGSYDIGDYVYFFFRESAVEYINCGKNIYSRVARVCKRDTGGKNILNKNWASFLKARLNCSIPGEFPFYFNEIQHVYKHPDDEKKFYAVFSTSTSNGLLGSAICSYSLSSINEVFSGKFKEQATSSSAWLPVLTSKVPEPRPGLCVNDTQTLPDSVLNFIRGHPLMDSAVSQDNAKPVFYKRDVTFTCLVVDIVEVEGIQYTVYYAGTNNAKPMFYKRDVTFTCLVVDIVEVEGIQYTVYYAGTMDGYVYKLVEWYDRLGEEHSNLVDIFEATVPDAVRAIEISSKHKSLYVSSDYVLRQFDLVMCKGRYANCLRCIQDPYCGWDRERGECKPNVNGLLQDVTNATPGICDNCKYFCYFKT</sequence>
<evidence type="ECO:0000259" key="11">
    <source>
        <dbReference type="PROSITE" id="PS51004"/>
    </source>
</evidence>
<dbReference type="GO" id="GO:0005576">
    <property type="term" value="C:extracellular region"/>
    <property type="evidence" value="ECO:0007669"/>
    <property type="project" value="UniProtKB-SubCell"/>
</dbReference>
<organism evidence="12 13">
    <name type="scientific">Oedothorax gibbosus</name>
    <dbReference type="NCBI Taxonomy" id="931172"/>
    <lineage>
        <taxon>Eukaryota</taxon>
        <taxon>Metazoa</taxon>
        <taxon>Ecdysozoa</taxon>
        <taxon>Arthropoda</taxon>
        <taxon>Chelicerata</taxon>
        <taxon>Arachnida</taxon>
        <taxon>Araneae</taxon>
        <taxon>Araneomorphae</taxon>
        <taxon>Entelegynae</taxon>
        <taxon>Araneoidea</taxon>
        <taxon>Linyphiidae</taxon>
        <taxon>Erigoninae</taxon>
        <taxon>Oedothorax</taxon>
    </lineage>
</organism>
<dbReference type="Gene3D" id="3.30.1680.10">
    <property type="entry name" value="ligand-binding face of the semaphorins, domain 2"/>
    <property type="match status" value="1"/>
</dbReference>
<evidence type="ECO:0000313" key="13">
    <source>
        <dbReference type="Proteomes" id="UP000827092"/>
    </source>
</evidence>
<dbReference type="FunFam" id="2.130.10.10:FF:000369">
    <property type="entry name" value="semaphorin-2A isoform X1"/>
    <property type="match status" value="1"/>
</dbReference>
<keyword evidence="4" id="KW-0732">Signal</keyword>
<dbReference type="GO" id="GO:0007411">
    <property type="term" value="P:axon guidance"/>
    <property type="evidence" value="ECO:0007669"/>
    <property type="project" value="TreeGrafter"/>
</dbReference>
<evidence type="ECO:0000313" key="12">
    <source>
        <dbReference type="EMBL" id="KAG8177390.1"/>
    </source>
</evidence>
<dbReference type="PANTHER" id="PTHR11036:SF90">
    <property type="entry name" value="SEMAPHORIN 2B, ISOFORM D-RELATED"/>
    <property type="match status" value="1"/>
</dbReference>
<keyword evidence="5" id="KW-0221">Differentiation</keyword>
<dbReference type="SUPFAM" id="SSF101912">
    <property type="entry name" value="Sema domain"/>
    <property type="match status" value="2"/>
</dbReference>
<evidence type="ECO:0000256" key="3">
    <source>
        <dbReference type="ARBA" id="ARBA00022525"/>
    </source>
</evidence>
<proteinExistence type="predicted"/>
<dbReference type="GO" id="GO:0030335">
    <property type="term" value="P:positive regulation of cell migration"/>
    <property type="evidence" value="ECO:0007669"/>
    <property type="project" value="TreeGrafter"/>
</dbReference>
<protein>
    <recommendedName>
        <fullName evidence="9">Semaphorin-2A</fullName>
    </recommendedName>
</protein>
<evidence type="ECO:0000256" key="9">
    <source>
        <dbReference type="ARBA" id="ARBA00074148"/>
    </source>
</evidence>
<accession>A0AAV6TZ70</accession>
<dbReference type="AlphaFoldDB" id="A0AAV6TZ70"/>
<dbReference type="GO" id="GO:0005886">
    <property type="term" value="C:plasma membrane"/>
    <property type="evidence" value="ECO:0007669"/>
    <property type="project" value="TreeGrafter"/>
</dbReference>
<dbReference type="SMART" id="SM00630">
    <property type="entry name" value="Sema"/>
    <property type="match status" value="1"/>
</dbReference>
<comment type="caution">
    <text evidence="10">Lacks conserved residue(s) required for the propagation of feature annotation.</text>
</comment>
<dbReference type="InterPro" id="IPR015943">
    <property type="entry name" value="WD40/YVTN_repeat-like_dom_sf"/>
</dbReference>
<dbReference type="InterPro" id="IPR027231">
    <property type="entry name" value="Semaphorin"/>
</dbReference>
<dbReference type="Proteomes" id="UP000827092">
    <property type="component" value="Unassembled WGS sequence"/>
</dbReference>
<keyword evidence="2" id="KW-0217">Developmental protein</keyword>
<gene>
    <name evidence="12" type="ORF">JTE90_015943</name>
</gene>
<dbReference type="InterPro" id="IPR036352">
    <property type="entry name" value="Semap_dom_sf"/>
</dbReference>
<dbReference type="GO" id="GO:0030215">
    <property type="term" value="F:semaphorin receptor binding"/>
    <property type="evidence" value="ECO:0007669"/>
    <property type="project" value="InterPro"/>
</dbReference>
<evidence type="ECO:0000256" key="5">
    <source>
        <dbReference type="ARBA" id="ARBA00022782"/>
    </source>
</evidence>
<evidence type="ECO:0000256" key="1">
    <source>
        <dbReference type="ARBA" id="ARBA00004613"/>
    </source>
</evidence>
<evidence type="ECO:0000256" key="6">
    <source>
        <dbReference type="ARBA" id="ARBA00022902"/>
    </source>
</evidence>
<dbReference type="PROSITE" id="PS51004">
    <property type="entry name" value="SEMA"/>
    <property type="match status" value="1"/>
</dbReference>
<comment type="subcellular location">
    <subcellularLocation>
        <location evidence="1">Secreted</location>
    </subcellularLocation>
</comment>
<dbReference type="EMBL" id="JAFNEN010000783">
    <property type="protein sequence ID" value="KAG8177390.1"/>
    <property type="molecule type" value="Genomic_DNA"/>
</dbReference>
<reference evidence="12 13" key="1">
    <citation type="journal article" date="2022" name="Nat. Ecol. Evol.">
        <title>A masculinizing supergene underlies an exaggerated male reproductive morph in a spider.</title>
        <authorList>
            <person name="Hendrickx F."/>
            <person name="De Corte Z."/>
            <person name="Sonet G."/>
            <person name="Van Belleghem S.M."/>
            <person name="Kostlbacher S."/>
            <person name="Vangestel C."/>
        </authorList>
    </citation>
    <scope>NUCLEOTIDE SEQUENCE [LARGE SCALE GENOMIC DNA]</scope>
    <source>
        <strain evidence="12">W744_W776</strain>
    </source>
</reference>